<keyword evidence="2" id="KW-1185">Reference proteome</keyword>
<reference evidence="1 2" key="1">
    <citation type="submission" date="2021-04" db="EMBL/GenBank/DDBJ databases">
        <authorList>
            <person name="Pira H."/>
            <person name="Risdian C."/>
            <person name="Wink J."/>
        </authorList>
    </citation>
    <scope>NUCLEOTIDE SEQUENCE [LARGE SCALE GENOMIC DNA]</scope>
    <source>
        <strain evidence="1 2">WH131</strain>
    </source>
</reference>
<sequence length="167" mass="19345">MGQTNLRKSLQKRYAGLTGELEDVHFQIERIKREQDRLPTLEARIPDLESLIEATDLLLRDNDPDWDPSMVEPTKPWSFKNPIPFGQCGRRAMALLRETERPMTCRQITLELLRQAGETEPDIEAVRRVQTAVESSLRKFRGRTVESSGKYPAQWRAINKPEINFDP</sequence>
<dbReference type="Proteomes" id="UP000699975">
    <property type="component" value="Unassembled WGS sequence"/>
</dbReference>
<accession>A0ABS6SM32</accession>
<name>A0ABS6SM32_9SPHN</name>
<evidence type="ECO:0000313" key="1">
    <source>
        <dbReference type="EMBL" id="MBV7266037.1"/>
    </source>
</evidence>
<dbReference type="EMBL" id="JAGSPB010000002">
    <property type="protein sequence ID" value="MBV7266037.1"/>
    <property type="molecule type" value="Genomic_DNA"/>
</dbReference>
<comment type="caution">
    <text evidence="1">The sequence shown here is derived from an EMBL/GenBank/DDBJ whole genome shotgun (WGS) entry which is preliminary data.</text>
</comment>
<gene>
    <name evidence="1" type="ORF">KCG45_07580</name>
</gene>
<protein>
    <submittedName>
        <fullName evidence="1">Uncharacterized protein</fullName>
    </submittedName>
</protein>
<organism evidence="1 2">
    <name type="scientific">Erythrobacter ani</name>
    <dbReference type="NCBI Taxonomy" id="2827235"/>
    <lineage>
        <taxon>Bacteria</taxon>
        <taxon>Pseudomonadati</taxon>
        <taxon>Pseudomonadota</taxon>
        <taxon>Alphaproteobacteria</taxon>
        <taxon>Sphingomonadales</taxon>
        <taxon>Erythrobacteraceae</taxon>
        <taxon>Erythrobacter/Porphyrobacter group</taxon>
        <taxon>Erythrobacter</taxon>
    </lineage>
</organism>
<proteinExistence type="predicted"/>
<dbReference type="RefSeq" id="WP_218316661.1">
    <property type="nucleotide sequence ID" value="NZ_JAGSPB010000002.1"/>
</dbReference>
<evidence type="ECO:0000313" key="2">
    <source>
        <dbReference type="Proteomes" id="UP000699975"/>
    </source>
</evidence>